<feature type="transmembrane region" description="Helical" evidence="3">
    <location>
        <begin position="155"/>
        <end position="176"/>
    </location>
</feature>
<dbReference type="EMBL" id="JAZBJZ010000014">
    <property type="protein sequence ID" value="MEE3716219.1"/>
    <property type="molecule type" value="Genomic_DNA"/>
</dbReference>
<keyword evidence="3" id="KW-1133">Transmembrane helix</keyword>
<gene>
    <name evidence="4" type="ORF">V2H45_05610</name>
</gene>
<accession>A0AAW9PX86</accession>
<evidence type="ECO:0000313" key="4">
    <source>
        <dbReference type="EMBL" id="MEE3716219.1"/>
    </source>
</evidence>
<sequence length="780" mass="89520">MDKPDSQENTWDFAKLIADYADALTIFQSDSDVKLSSREVLRVLRSRDRIYEALSDRPTISDEFLEKLVALDIELTQQANVICRVEHFERFRENLQPSESAWWWYLEPIAQKSRFEIFFDQYDWMWNLGTFFCLVLATSFATQTAKAFSEDGFDLLGTFSTLGQGAGLAFVASGALTGGGRQYVSRILISVKISGSLHAVVTFGVALILLASSFAFNKNLNLVGHWYFDQAQQREKRGEWSQAFKDYKRALNFSPDDYVTQIASGFLHEKLGNFDQAIEIYKKGSAFGIPEFWNAQARAMLMSAWQKNNWQGEIDQKVLSEIENLLQRAEAAVDQAKQKNRQPEDVDPYTEKENRLSNDVDINKAILTLAKIKLGEKLSENEKFYLIRNAFSLYMSGAYAIQDVKLDLSQANQLTQVSTLGKPRAECFWLLHSDFTRIIDPWQTFGNDYLVHDYNRAYHCQALLSFATFPDVLWLRNYFSKRLERVEDLQSITRFSKLGFFNQIGSTNFYLGNNNKSKIIQEPQIWLNLASKLAQMIELELAKFEAIPIAQRRDGRISFRVLIDKNGQIIDFIAGNISDAYVLRDRLAFLSEALKKESIEQLLSKLKSDTGIEVADFKVLISNDGKKIVQIIPWASIYPGANEFCNVGDSIRSICRHFYVPSNIRDTFPNYITNDQDRTKELEYNDRIELESVLYKFIPVMAVPDWSAGIINYSSDKLSTFKLTVSADGQIVDYKPIAISRHDQALNLKKLPFPQLLKKPYTDFKISFKNDNYLIEPLHE</sequence>
<comment type="caution">
    <text evidence="4">The sequence shown here is derived from an EMBL/GenBank/DDBJ whole genome shotgun (WGS) entry which is preliminary data.</text>
</comment>
<evidence type="ECO:0000256" key="2">
    <source>
        <dbReference type="SAM" id="MobiDB-lite"/>
    </source>
</evidence>
<dbReference type="PROSITE" id="PS50005">
    <property type="entry name" value="TPR"/>
    <property type="match status" value="1"/>
</dbReference>
<keyword evidence="1" id="KW-0802">TPR repeat</keyword>
<keyword evidence="3" id="KW-0812">Transmembrane</keyword>
<feature type="transmembrane region" description="Helical" evidence="3">
    <location>
        <begin position="197"/>
        <end position="216"/>
    </location>
</feature>
<dbReference type="Gene3D" id="1.25.40.10">
    <property type="entry name" value="Tetratricopeptide repeat domain"/>
    <property type="match status" value="1"/>
</dbReference>
<feature type="repeat" description="TPR" evidence="1">
    <location>
        <begin position="224"/>
        <end position="257"/>
    </location>
</feature>
<dbReference type="RefSeq" id="WP_330482646.1">
    <property type="nucleotide sequence ID" value="NZ_JAZBJZ010000014.1"/>
</dbReference>
<dbReference type="AlphaFoldDB" id="A0AAW9PX86"/>
<feature type="region of interest" description="Disordered" evidence="2">
    <location>
        <begin position="333"/>
        <end position="352"/>
    </location>
</feature>
<name>A0AAW9PX86_9CYAN</name>
<proteinExistence type="predicted"/>
<dbReference type="InterPro" id="IPR019734">
    <property type="entry name" value="TPR_rpt"/>
</dbReference>
<feature type="transmembrane region" description="Helical" evidence="3">
    <location>
        <begin position="124"/>
        <end position="143"/>
    </location>
</feature>
<evidence type="ECO:0000256" key="3">
    <source>
        <dbReference type="SAM" id="Phobius"/>
    </source>
</evidence>
<dbReference type="Proteomes" id="UP001333818">
    <property type="component" value="Unassembled WGS sequence"/>
</dbReference>
<evidence type="ECO:0000256" key="1">
    <source>
        <dbReference type="PROSITE-ProRule" id="PRU00339"/>
    </source>
</evidence>
<keyword evidence="3" id="KW-0472">Membrane</keyword>
<evidence type="ECO:0000313" key="5">
    <source>
        <dbReference type="Proteomes" id="UP001333818"/>
    </source>
</evidence>
<reference evidence="4" key="1">
    <citation type="submission" date="2024-01" db="EMBL/GenBank/DDBJ databases">
        <title>Bank of Algae and Cyanobacteria of the Azores (BACA) strain genomes.</title>
        <authorList>
            <person name="Luz R."/>
            <person name="Cordeiro R."/>
            <person name="Fonseca A."/>
            <person name="Goncalves V."/>
        </authorList>
    </citation>
    <scope>NUCLEOTIDE SEQUENCE</scope>
    <source>
        <strain evidence="4">BACA0141</strain>
    </source>
</reference>
<dbReference type="SUPFAM" id="SSF48452">
    <property type="entry name" value="TPR-like"/>
    <property type="match status" value="1"/>
</dbReference>
<dbReference type="InterPro" id="IPR011990">
    <property type="entry name" value="TPR-like_helical_dom_sf"/>
</dbReference>
<feature type="compositionally biased region" description="Basic and acidic residues" evidence="2">
    <location>
        <begin position="341"/>
        <end position="352"/>
    </location>
</feature>
<protein>
    <submittedName>
        <fullName evidence="4">Uncharacterized protein</fullName>
    </submittedName>
</protein>
<keyword evidence="5" id="KW-1185">Reference proteome</keyword>
<organism evidence="4 5">
    <name type="scientific">Tumidithrix elongata BACA0141</name>
    <dbReference type="NCBI Taxonomy" id="2716417"/>
    <lineage>
        <taxon>Bacteria</taxon>
        <taxon>Bacillati</taxon>
        <taxon>Cyanobacteriota</taxon>
        <taxon>Cyanophyceae</taxon>
        <taxon>Pseudanabaenales</taxon>
        <taxon>Pseudanabaenaceae</taxon>
        <taxon>Tumidithrix</taxon>
        <taxon>Tumidithrix elongata</taxon>
    </lineage>
</organism>